<comment type="caution">
    <text evidence="3">The sequence shown here is derived from an EMBL/GenBank/DDBJ whole genome shotgun (WGS) entry which is preliminary data.</text>
</comment>
<dbReference type="Pfam" id="PF13490">
    <property type="entry name" value="zf-HC2"/>
    <property type="match status" value="1"/>
</dbReference>
<keyword evidence="1" id="KW-0812">Transmembrane</keyword>
<feature type="domain" description="Putative zinc-finger" evidence="2">
    <location>
        <begin position="6"/>
        <end position="37"/>
    </location>
</feature>
<evidence type="ECO:0000313" key="4">
    <source>
        <dbReference type="Proteomes" id="UP000641206"/>
    </source>
</evidence>
<accession>A0ABQ2P3J3</accession>
<feature type="transmembrane region" description="Helical" evidence="1">
    <location>
        <begin position="76"/>
        <end position="103"/>
    </location>
</feature>
<dbReference type="EMBL" id="BMLW01000023">
    <property type="protein sequence ID" value="GGP16962.1"/>
    <property type="molecule type" value="Genomic_DNA"/>
</dbReference>
<evidence type="ECO:0000313" key="3">
    <source>
        <dbReference type="EMBL" id="GGP16962.1"/>
    </source>
</evidence>
<proteinExistence type="predicted"/>
<gene>
    <name evidence="3" type="ORF">GCM10011346_51020</name>
</gene>
<keyword evidence="1" id="KW-0472">Membrane</keyword>
<reference evidence="4" key="1">
    <citation type="journal article" date="2019" name="Int. J. Syst. Evol. Microbiol.">
        <title>The Global Catalogue of Microorganisms (GCM) 10K type strain sequencing project: providing services to taxonomists for standard genome sequencing and annotation.</title>
        <authorList>
            <consortium name="The Broad Institute Genomics Platform"/>
            <consortium name="The Broad Institute Genome Sequencing Center for Infectious Disease"/>
            <person name="Wu L."/>
            <person name="Ma J."/>
        </authorList>
    </citation>
    <scope>NUCLEOTIDE SEQUENCE [LARGE SCALE GENOMIC DNA]</scope>
    <source>
        <strain evidence="4">CGMCC 1.7693</strain>
    </source>
</reference>
<name>A0ABQ2P3J3_9BACI</name>
<dbReference type="Proteomes" id="UP000641206">
    <property type="component" value="Unassembled WGS sequence"/>
</dbReference>
<dbReference type="RefSeq" id="WP_188738483.1">
    <property type="nucleotide sequence ID" value="NZ_BMLW01000023.1"/>
</dbReference>
<dbReference type="InterPro" id="IPR027383">
    <property type="entry name" value="Znf_put"/>
</dbReference>
<keyword evidence="1" id="KW-1133">Transmembrane helix</keyword>
<protein>
    <recommendedName>
        <fullName evidence="2">Putative zinc-finger domain-containing protein</fullName>
    </recommendedName>
</protein>
<evidence type="ECO:0000256" key="1">
    <source>
        <dbReference type="SAM" id="Phobius"/>
    </source>
</evidence>
<organism evidence="3 4">
    <name type="scientific">Oceanobacillus neutriphilus</name>
    <dbReference type="NCBI Taxonomy" id="531815"/>
    <lineage>
        <taxon>Bacteria</taxon>
        <taxon>Bacillati</taxon>
        <taxon>Bacillota</taxon>
        <taxon>Bacilli</taxon>
        <taxon>Bacillales</taxon>
        <taxon>Bacillaceae</taxon>
        <taxon>Oceanobacillus</taxon>
    </lineage>
</organism>
<evidence type="ECO:0000259" key="2">
    <source>
        <dbReference type="Pfam" id="PF13490"/>
    </source>
</evidence>
<keyword evidence="4" id="KW-1185">Reference proteome</keyword>
<sequence>MDHNVFKDLVPSYIENLTSEETNKLMEEHMEQCEECREYLEDMQEDLLTDRTNEQKDEKRNIDYLKKVRSKNRKKIFVITGSLLALFLVLAIGYHFLFVHMWIADESNVQTSIQQQDNTVTLTFQSKKDNRYLLAIEQQSSKNYTDLINIYENWNILADKKWNIHYELAAAQQGGTDITYTFIDENTLLLDNGEEKKLTDDDKIEIQYKDHSEEIRLKDLYHAEKQN</sequence>